<gene>
    <name evidence="1 3 4" type="ORF">SRAE_2000128600</name>
</gene>
<reference evidence="3" key="2">
    <citation type="submission" date="2020-12" db="UniProtKB">
        <authorList>
            <consortium name="WormBaseParasite"/>
        </authorList>
    </citation>
    <scope>IDENTIFICATION</scope>
</reference>
<reference evidence="1 2" key="1">
    <citation type="submission" date="2014-09" db="EMBL/GenBank/DDBJ databases">
        <authorList>
            <person name="Martin A.A."/>
        </authorList>
    </citation>
    <scope>NUCLEOTIDE SEQUENCE</scope>
    <source>
        <strain evidence="2">ED321</strain>
        <strain evidence="1">ED321 Heterogonic</strain>
    </source>
</reference>
<dbReference type="GeneID" id="36378983"/>
<dbReference type="WBParaSite" id="SRAE_2000128600.1">
    <property type="protein sequence ID" value="SRAE_2000128600.1"/>
    <property type="gene ID" value="WBGene00261489"/>
</dbReference>
<keyword evidence="2" id="KW-1185">Reference proteome</keyword>
<evidence type="ECO:0000313" key="2">
    <source>
        <dbReference type="Proteomes" id="UP000035682"/>
    </source>
</evidence>
<sequence>MERSYIFDNNTDTKISNDSNIINNYNNLKNINHEPYTKTISETFFSDNIHLFDYHNGYLLTVSFGNVDHFNSQFLKIFNIDTGNLFYSEKLDPSPCTVVTFNKHNNEAVEFAIGYKSGKIKKLICYFNFNKLFIDTTIYNEKKKIHSICFFKIHILIYSIGNGNLIIIDTNENVKQTNWSILNDNEKGVIKNLKKGNEYFILGMIKSQMYSFKEDTKSHKFCQEVNGEVIDYHIDYTNNLYFIEYIMKKKIKKKEKKIKSYPSFNFYRSMFGYSINELEKYKKMSFYDNDIFKCLLKKENQFALSFNSFLFEIEDKNNFDAFSFIQNILCKILKNVNIFVGRNKQPKKLFNGIDECLEIFCLKTPNLLIPNILKMKLLLVFKDNFKIIEFYYPILE</sequence>
<accession>A0A090LEN6</accession>
<dbReference type="RefSeq" id="XP_024505818.1">
    <property type="nucleotide sequence ID" value="XM_024652220.1"/>
</dbReference>
<evidence type="ECO:0000313" key="4">
    <source>
        <dbReference type="WormBase" id="SRAE_2000128600"/>
    </source>
</evidence>
<organism evidence="1">
    <name type="scientific">Strongyloides ratti</name>
    <name type="common">Parasitic roundworm</name>
    <dbReference type="NCBI Taxonomy" id="34506"/>
    <lineage>
        <taxon>Eukaryota</taxon>
        <taxon>Metazoa</taxon>
        <taxon>Ecdysozoa</taxon>
        <taxon>Nematoda</taxon>
        <taxon>Chromadorea</taxon>
        <taxon>Rhabditida</taxon>
        <taxon>Tylenchina</taxon>
        <taxon>Panagrolaimomorpha</taxon>
        <taxon>Strongyloidoidea</taxon>
        <taxon>Strongyloididae</taxon>
        <taxon>Strongyloides</taxon>
    </lineage>
</organism>
<protein>
    <submittedName>
        <fullName evidence="1 3">WD40/YVTN repeat-like-containing domain and WD40-repeat-containing domain-containing protein</fullName>
    </submittedName>
</protein>
<dbReference type="Proteomes" id="UP000035682">
    <property type="component" value="Unplaced"/>
</dbReference>
<dbReference type="SUPFAM" id="SSF50978">
    <property type="entry name" value="WD40 repeat-like"/>
    <property type="match status" value="1"/>
</dbReference>
<dbReference type="AlphaFoldDB" id="A0A090LEN6"/>
<evidence type="ECO:0000313" key="1">
    <source>
        <dbReference type="EMBL" id="CEF66618.1"/>
    </source>
</evidence>
<dbReference type="InterPro" id="IPR036322">
    <property type="entry name" value="WD40_repeat_dom_sf"/>
</dbReference>
<dbReference type="EMBL" id="LN609529">
    <property type="protein sequence ID" value="CEF66618.1"/>
    <property type="molecule type" value="Genomic_DNA"/>
</dbReference>
<evidence type="ECO:0000313" key="3">
    <source>
        <dbReference type="WBParaSite" id="SRAE_2000128600.1"/>
    </source>
</evidence>
<proteinExistence type="predicted"/>
<dbReference type="CTD" id="36378983"/>
<name>A0A090LEN6_STRRB</name>
<dbReference type="WormBase" id="SRAE_2000128600">
    <property type="protein sequence ID" value="SRP11817"/>
    <property type="gene ID" value="WBGene00261489"/>
</dbReference>